<name>A0A8D9F251_9HEMI</name>
<dbReference type="EMBL" id="HBUF01066866">
    <property type="protein sequence ID" value="CAG6627960.1"/>
    <property type="molecule type" value="Transcribed_RNA"/>
</dbReference>
<evidence type="ECO:0000256" key="1">
    <source>
        <dbReference type="SAM" id="MobiDB-lite"/>
    </source>
</evidence>
<dbReference type="EMBL" id="HBUF01066863">
    <property type="protein sequence ID" value="CAG6627957.1"/>
    <property type="molecule type" value="Transcribed_RNA"/>
</dbReference>
<reference evidence="2" key="1">
    <citation type="submission" date="2021-05" db="EMBL/GenBank/DDBJ databases">
        <authorList>
            <person name="Alioto T."/>
            <person name="Alioto T."/>
            <person name="Gomez Garrido J."/>
        </authorList>
    </citation>
    <scope>NUCLEOTIDE SEQUENCE</scope>
</reference>
<dbReference type="PANTHER" id="PTHR46601">
    <property type="entry name" value="ULP_PROTEASE DOMAIN-CONTAINING PROTEIN"/>
    <property type="match status" value="1"/>
</dbReference>
<sequence>MGKTTSADRMRKMRAKLKEDSNSEKYKAFLDKDKTRQAKRRVEKKIELANDSKKLALKRLKDKERQRKSRQRRKGLGESSSAFTPYKCPQTLSKAVKKVTSNLPSTPRRKKAVIEKIVKDYCPQLSKRKLFNNDHTPSSKKSQEDQDVASLVLKFYERDDISRQAPGRKDVKSIRDKTGKKQYVPKRHMILTVLETYQLFKEEYPDVSIKKSKFYCLRPPNVLLSSEMPHNVCVCKYHANVIFLTQALHKLVYSFPPDHTTLICRLTCNVEDEKCMTGVCKECCDKSPDSFIEKSDDLKLNATWNQWKEIDGRQELVLTEGTVQEAVNDLKEQIAYFKVHSYVKRVQTLAFLEAKNNMKENELVIQIDYAENYASIYQDEIQSAHWNNKQISIFTCCAWVKDTTRSFALVSDNLNHDKYSVYTHIKKILDDLCVQFPSLETVKIFSDGCAAQFKNKYTLSVLCFLEEDFKLQNGQWLFFATSHGKGCVDGIGGLVKRLVWNEVKSRRSKIGSAEDFVECASKKTDKIKITLVSNLEIEKNKMKLDKRWADILPIKGLQSKHYFKSHSTDTIAAARTERSKIDYFKIVKCVCRVEELYSSSSSEEDNCLHTQESPSPSGISSVTRSAIKPGVFVLVNFQSEKNKTYTYVATCQTSIDDKNEVKIMCLNKVGNSNSLFKSNEKDVSFIELKQIIGILPCPTITLRGMFQFPQALKLVYERA</sequence>
<dbReference type="EMBL" id="HBUF01332629">
    <property type="protein sequence ID" value="CAG6697229.1"/>
    <property type="molecule type" value="Transcribed_RNA"/>
</dbReference>
<dbReference type="EMBL" id="HBUF01066865">
    <property type="protein sequence ID" value="CAG6627959.1"/>
    <property type="molecule type" value="Transcribed_RNA"/>
</dbReference>
<dbReference type="EMBL" id="HBUF01588306">
    <property type="protein sequence ID" value="CAG6772501.1"/>
    <property type="molecule type" value="Transcribed_RNA"/>
</dbReference>
<dbReference type="AlphaFoldDB" id="A0A8D9F251"/>
<dbReference type="EMBL" id="HBUF01332628">
    <property type="protein sequence ID" value="CAG6697227.1"/>
    <property type="molecule type" value="Transcribed_RNA"/>
</dbReference>
<feature type="compositionally biased region" description="Basic and acidic residues" evidence="1">
    <location>
        <begin position="1"/>
        <end position="36"/>
    </location>
</feature>
<proteinExistence type="predicted"/>
<protein>
    <submittedName>
        <fullName evidence="2">Uncharacterized protein</fullName>
    </submittedName>
</protein>
<evidence type="ECO:0000313" key="2">
    <source>
        <dbReference type="EMBL" id="CAG6772500.1"/>
    </source>
</evidence>
<feature type="compositionally biased region" description="Basic and acidic residues" evidence="1">
    <location>
        <begin position="44"/>
        <end position="65"/>
    </location>
</feature>
<dbReference type="EMBL" id="HBUF01332627">
    <property type="protein sequence ID" value="CAG6697225.1"/>
    <property type="molecule type" value="Transcribed_RNA"/>
</dbReference>
<dbReference type="PANTHER" id="PTHR46601:SF2">
    <property type="entry name" value="UBIQUITIN-LIKE PROTEASE FAMILY PROFILE DOMAIN-CONTAINING PROTEIN"/>
    <property type="match status" value="1"/>
</dbReference>
<dbReference type="EMBL" id="HBUF01588305">
    <property type="protein sequence ID" value="CAG6772500.1"/>
    <property type="molecule type" value="Transcribed_RNA"/>
</dbReference>
<dbReference type="EMBL" id="HBUF01412324">
    <property type="protein sequence ID" value="CAG6739273.1"/>
    <property type="molecule type" value="Transcribed_RNA"/>
</dbReference>
<organism evidence="2">
    <name type="scientific">Cacopsylla melanoneura</name>
    <dbReference type="NCBI Taxonomy" id="428564"/>
    <lineage>
        <taxon>Eukaryota</taxon>
        <taxon>Metazoa</taxon>
        <taxon>Ecdysozoa</taxon>
        <taxon>Arthropoda</taxon>
        <taxon>Hexapoda</taxon>
        <taxon>Insecta</taxon>
        <taxon>Pterygota</taxon>
        <taxon>Neoptera</taxon>
        <taxon>Paraneoptera</taxon>
        <taxon>Hemiptera</taxon>
        <taxon>Sternorrhyncha</taxon>
        <taxon>Psylloidea</taxon>
        <taxon>Psyllidae</taxon>
        <taxon>Psyllinae</taxon>
        <taxon>Cacopsylla</taxon>
    </lineage>
</organism>
<feature type="region of interest" description="Disordered" evidence="1">
    <location>
        <begin position="1"/>
        <end position="85"/>
    </location>
</feature>
<accession>A0A8D9F251</accession>
<dbReference type="EMBL" id="HBUF01332626">
    <property type="protein sequence ID" value="CAG6697223.1"/>
    <property type="molecule type" value="Transcribed_RNA"/>
</dbReference>
<dbReference type="EMBL" id="HBUF01066864">
    <property type="protein sequence ID" value="CAG6627958.1"/>
    <property type="molecule type" value="Transcribed_RNA"/>
</dbReference>
<dbReference type="EMBL" id="HBUF01412325">
    <property type="protein sequence ID" value="CAG6739274.1"/>
    <property type="molecule type" value="Transcribed_RNA"/>
</dbReference>